<accession>A0ABT0EA14</accession>
<dbReference type="PANTHER" id="PTHR43433">
    <property type="entry name" value="HYDROLASE, ALPHA/BETA FOLD FAMILY PROTEIN"/>
    <property type="match status" value="1"/>
</dbReference>
<dbReference type="InterPro" id="IPR029058">
    <property type="entry name" value="AB_hydrolase_fold"/>
</dbReference>
<dbReference type="SUPFAM" id="SSF53474">
    <property type="entry name" value="alpha/beta-Hydrolases"/>
    <property type="match status" value="1"/>
</dbReference>
<dbReference type="Gene3D" id="3.40.50.1820">
    <property type="entry name" value="alpha/beta hydrolase"/>
    <property type="match status" value="1"/>
</dbReference>
<dbReference type="Pfam" id="PF00561">
    <property type="entry name" value="Abhydrolase_1"/>
    <property type="match status" value="1"/>
</dbReference>
<dbReference type="RefSeq" id="WP_246953531.1">
    <property type="nucleotide sequence ID" value="NZ_JALKII010000011.1"/>
</dbReference>
<dbReference type="PANTHER" id="PTHR43433:SF5">
    <property type="entry name" value="AB HYDROLASE-1 DOMAIN-CONTAINING PROTEIN"/>
    <property type="match status" value="1"/>
</dbReference>
<name>A0ABT0EA14_9GAMM</name>
<gene>
    <name evidence="2" type="ORF">MU846_13280</name>
</gene>
<dbReference type="GO" id="GO:0016787">
    <property type="term" value="F:hydrolase activity"/>
    <property type="evidence" value="ECO:0007669"/>
    <property type="project" value="UniProtKB-KW"/>
</dbReference>
<organism evidence="2 3">
    <name type="scientific">Alcanivorax quisquiliarum</name>
    <dbReference type="NCBI Taxonomy" id="2933565"/>
    <lineage>
        <taxon>Bacteria</taxon>
        <taxon>Pseudomonadati</taxon>
        <taxon>Pseudomonadota</taxon>
        <taxon>Gammaproteobacteria</taxon>
        <taxon>Oceanospirillales</taxon>
        <taxon>Alcanivoracaceae</taxon>
        <taxon>Alcanivorax</taxon>
    </lineage>
</organism>
<reference evidence="2" key="1">
    <citation type="submission" date="2022-04" db="EMBL/GenBank/DDBJ databases">
        <title>Alcanivorax sp. CY1518 draft genome sequence.</title>
        <authorList>
            <person name="Zhao G."/>
            <person name="An M."/>
        </authorList>
    </citation>
    <scope>NUCLEOTIDE SEQUENCE</scope>
    <source>
        <strain evidence="2">CY1518</strain>
    </source>
</reference>
<protein>
    <submittedName>
        <fullName evidence="2">Alpha/beta hydrolase</fullName>
    </submittedName>
</protein>
<comment type="caution">
    <text evidence="2">The sequence shown here is derived from an EMBL/GenBank/DDBJ whole genome shotgun (WGS) entry which is preliminary data.</text>
</comment>
<keyword evidence="3" id="KW-1185">Reference proteome</keyword>
<evidence type="ECO:0000313" key="2">
    <source>
        <dbReference type="EMBL" id="MCK0538681.1"/>
    </source>
</evidence>
<dbReference type="Proteomes" id="UP001165524">
    <property type="component" value="Unassembled WGS sequence"/>
</dbReference>
<sequence>MTTAQNNVAAAATPLRSGRIKTPQGIELFYDERGPEDGIPLLFIMGLSAQMVFWPAPLLDALAARGFRVIRFDNRDVGLSTLLREPLRHSAIAAIVRATLGLKVHAPYTLHDMVGDACALLDALGIERAHLIGVSMGGMISQLMAATRPERVSSLTSIMSSTNSRWLPPPKPAALKALVGPRVRITNEEQYIAFGRQMMRTIGGRLPPGEALLEQMFGESWARGLHPRGVRQQFMAILATGDLTPYVKKIRCPATVIHGSADPLVRPAGGRASARHIPGAALHIIDGMGHDLPEQVLPQVARLIEQTVNKAVG</sequence>
<evidence type="ECO:0000259" key="1">
    <source>
        <dbReference type="Pfam" id="PF00561"/>
    </source>
</evidence>
<dbReference type="EMBL" id="JALKII010000011">
    <property type="protein sequence ID" value="MCK0538681.1"/>
    <property type="molecule type" value="Genomic_DNA"/>
</dbReference>
<keyword evidence="2" id="KW-0378">Hydrolase</keyword>
<proteinExistence type="predicted"/>
<dbReference type="InterPro" id="IPR050471">
    <property type="entry name" value="AB_hydrolase"/>
</dbReference>
<feature type="domain" description="AB hydrolase-1" evidence="1">
    <location>
        <begin position="40"/>
        <end position="292"/>
    </location>
</feature>
<dbReference type="InterPro" id="IPR000073">
    <property type="entry name" value="AB_hydrolase_1"/>
</dbReference>
<evidence type="ECO:0000313" key="3">
    <source>
        <dbReference type="Proteomes" id="UP001165524"/>
    </source>
</evidence>